<evidence type="ECO:0000259" key="9">
    <source>
        <dbReference type="Pfam" id="PF01035"/>
    </source>
</evidence>
<keyword evidence="5 10" id="KW-0808">Transferase</keyword>
<dbReference type="PROSITE" id="PS00374">
    <property type="entry name" value="MGMT"/>
    <property type="match status" value="1"/>
</dbReference>
<dbReference type="NCBIfam" id="TIGR00589">
    <property type="entry name" value="ogt"/>
    <property type="match status" value="1"/>
</dbReference>
<evidence type="ECO:0000256" key="2">
    <source>
        <dbReference type="ARBA" id="ARBA00008711"/>
    </source>
</evidence>
<dbReference type="AlphaFoldDB" id="A0A3P3ZML0"/>
<protein>
    <recommendedName>
        <fullName evidence="3">methylated-DNA--[protein]-cysteine S-methyltransferase</fullName>
        <ecNumber evidence="3">2.1.1.63</ecNumber>
    </recommendedName>
</protein>
<comment type="similarity">
    <text evidence="2">Belongs to the MGMT family.</text>
</comment>
<evidence type="ECO:0000313" key="10">
    <source>
        <dbReference type="EMBL" id="VAY87011.1"/>
    </source>
</evidence>
<evidence type="ECO:0000256" key="8">
    <source>
        <dbReference type="ARBA" id="ARBA00049348"/>
    </source>
</evidence>
<keyword evidence="4 10" id="KW-0489">Methyltransferase</keyword>
<dbReference type="FunFam" id="1.10.10.10:FF:000214">
    <property type="entry name" value="Methylated-DNA--protein-cysteine methyltransferase"/>
    <property type="match status" value="1"/>
</dbReference>
<gene>
    <name evidence="10" type="primary">adaB</name>
    <name evidence="10" type="ORF">CARN8_160037</name>
</gene>
<evidence type="ECO:0000256" key="7">
    <source>
        <dbReference type="ARBA" id="ARBA00023204"/>
    </source>
</evidence>
<evidence type="ECO:0000256" key="6">
    <source>
        <dbReference type="ARBA" id="ARBA00022763"/>
    </source>
</evidence>
<evidence type="ECO:0000256" key="4">
    <source>
        <dbReference type="ARBA" id="ARBA00022603"/>
    </source>
</evidence>
<dbReference type="InterPro" id="IPR036388">
    <property type="entry name" value="WH-like_DNA-bd_sf"/>
</dbReference>
<dbReference type="InterPro" id="IPR014048">
    <property type="entry name" value="MethylDNA_cys_MeTrfase_DNA-bd"/>
</dbReference>
<comment type="catalytic activity">
    <reaction evidence="1">
        <text>a 4-O-methyl-thymidine in DNA + L-cysteinyl-[protein] = a thymidine in DNA + S-methyl-L-cysteinyl-[protein]</text>
        <dbReference type="Rhea" id="RHEA:53428"/>
        <dbReference type="Rhea" id="RHEA-COMP:10131"/>
        <dbReference type="Rhea" id="RHEA-COMP:10132"/>
        <dbReference type="Rhea" id="RHEA-COMP:13555"/>
        <dbReference type="Rhea" id="RHEA-COMP:13556"/>
        <dbReference type="ChEBI" id="CHEBI:29950"/>
        <dbReference type="ChEBI" id="CHEBI:82612"/>
        <dbReference type="ChEBI" id="CHEBI:137386"/>
        <dbReference type="ChEBI" id="CHEBI:137387"/>
        <dbReference type="EC" id="2.1.1.63"/>
    </reaction>
</comment>
<accession>A0A3P3ZML0</accession>
<dbReference type="PANTHER" id="PTHR10815">
    <property type="entry name" value="METHYLATED-DNA--PROTEIN-CYSTEINE METHYLTRANSFERASE"/>
    <property type="match status" value="1"/>
</dbReference>
<dbReference type="Gene3D" id="1.10.10.10">
    <property type="entry name" value="Winged helix-like DNA-binding domain superfamily/Winged helix DNA-binding domain"/>
    <property type="match status" value="1"/>
</dbReference>
<evidence type="ECO:0000256" key="5">
    <source>
        <dbReference type="ARBA" id="ARBA00022679"/>
    </source>
</evidence>
<dbReference type="EMBL" id="UOYP01000068">
    <property type="protein sequence ID" value="VAY87011.1"/>
    <property type="molecule type" value="Genomic_DNA"/>
</dbReference>
<dbReference type="SUPFAM" id="SSF46767">
    <property type="entry name" value="Methylated DNA-protein cysteine methyltransferase, C-terminal domain"/>
    <property type="match status" value="1"/>
</dbReference>
<name>A0A3P3ZML0_9ZZZZ</name>
<dbReference type="EC" id="2.1.1.63" evidence="3"/>
<feature type="domain" description="Methylated-DNA-[protein]-cysteine S-methyltransferase DNA binding" evidence="9">
    <location>
        <begin position="85"/>
        <end position="163"/>
    </location>
</feature>
<reference evidence="10" key="1">
    <citation type="submission" date="2018-10" db="EMBL/GenBank/DDBJ databases">
        <authorList>
            <person name="Plewniak F."/>
        </authorList>
    </citation>
    <scope>NUCLEOTIDE SEQUENCE</scope>
</reference>
<dbReference type="InterPro" id="IPR036217">
    <property type="entry name" value="MethylDNA_cys_MeTrfase_DNAb"/>
</dbReference>
<dbReference type="CDD" id="cd06445">
    <property type="entry name" value="ATase"/>
    <property type="match status" value="1"/>
</dbReference>
<evidence type="ECO:0000256" key="3">
    <source>
        <dbReference type="ARBA" id="ARBA00011918"/>
    </source>
</evidence>
<evidence type="ECO:0000256" key="1">
    <source>
        <dbReference type="ARBA" id="ARBA00001286"/>
    </source>
</evidence>
<dbReference type="GO" id="GO:0003908">
    <property type="term" value="F:methylated-DNA-[protein]-cysteine S-methyltransferase activity"/>
    <property type="evidence" value="ECO:0007669"/>
    <property type="project" value="UniProtKB-EC"/>
</dbReference>
<comment type="catalytic activity">
    <reaction evidence="8">
        <text>a 6-O-methyl-2'-deoxyguanosine in DNA + L-cysteinyl-[protein] = S-methyl-L-cysteinyl-[protein] + a 2'-deoxyguanosine in DNA</text>
        <dbReference type="Rhea" id="RHEA:24000"/>
        <dbReference type="Rhea" id="RHEA-COMP:10131"/>
        <dbReference type="Rhea" id="RHEA-COMP:10132"/>
        <dbReference type="Rhea" id="RHEA-COMP:11367"/>
        <dbReference type="Rhea" id="RHEA-COMP:11368"/>
        <dbReference type="ChEBI" id="CHEBI:29950"/>
        <dbReference type="ChEBI" id="CHEBI:82612"/>
        <dbReference type="ChEBI" id="CHEBI:85445"/>
        <dbReference type="ChEBI" id="CHEBI:85448"/>
        <dbReference type="EC" id="2.1.1.63"/>
    </reaction>
</comment>
<dbReference type="Pfam" id="PF01035">
    <property type="entry name" value="DNA_binding_1"/>
    <property type="match status" value="1"/>
</dbReference>
<dbReference type="GO" id="GO:0032259">
    <property type="term" value="P:methylation"/>
    <property type="evidence" value="ECO:0007669"/>
    <property type="project" value="UniProtKB-KW"/>
</dbReference>
<proteinExistence type="inferred from homology"/>
<sequence>MNRLQQTSCSLGCLSWVFDIDGVRWLTLTGTPEAGYRQAATRFSALGGKVDLQVQEVWEEALLAAVECPTVVRQPIPLHLSGTGFQRAVWDALCIIPVGQWRTYGDIAALIGRPRAVRAVGSACGANPLPFLIPCHRVVASGGRWGGFGLGLDVKEVLLFREGMIPGTSGQISAHGRIPFL</sequence>
<dbReference type="PANTHER" id="PTHR10815:SF13">
    <property type="entry name" value="METHYLATED-DNA--PROTEIN-CYSTEINE METHYLTRANSFERASE"/>
    <property type="match status" value="1"/>
</dbReference>
<keyword evidence="6" id="KW-0227">DNA damage</keyword>
<dbReference type="GO" id="GO:0006281">
    <property type="term" value="P:DNA repair"/>
    <property type="evidence" value="ECO:0007669"/>
    <property type="project" value="UniProtKB-KW"/>
</dbReference>
<organism evidence="10">
    <name type="scientific">mine drainage metagenome</name>
    <dbReference type="NCBI Taxonomy" id="410659"/>
    <lineage>
        <taxon>unclassified sequences</taxon>
        <taxon>metagenomes</taxon>
        <taxon>ecological metagenomes</taxon>
    </lineage>
</organism>
<keyword evidence="7" id="KW-0234">DNA repair</keyword>
<dbReference type="InterPro" id="IPR001497">
    <property type="entry name" value="MethylDNA_cys_MeTrfase_AS"/>
</dbReference>